<feature type="binding site" evidence="9">
    <location>
        <position position="204"/>
    </location>
    <ligand>
        <name>Zn(2+)</name>
        <dbReference type="ChEBI" id="CHEBI:29105"/>
        <note>catalytic</note>
    </ligand>
</feature>
<evidence type="ECO:0000256" key="4">
    <source>
        <dbReference type="ARBA" id="ARBA00022737"/>
    </source>
</evidence>
<comment type="cofactor">
    <cofactor evidence="9 10">
        <name>Zn(2+)</name>
        <dbReference type="ChEBI" id="CHEBI:29105"/>
    </cofactor>
    <text evidence="9 10">Binds 1 zinc ion per subunit.</text>
</comment>
<feature type="binding site" evidence="9">
    <location>
        <position position="194"/>
    </location>
    <ligand>
        <name>Zn(2+)</name>
        <dbReference type="ChEBI" id="CHEBI:29105"/>
        <note>catalytic</note>
    </ligand>
</feature>
<dbReference type="FunFam" id="2.10.25.10:FF:000038">
    <property type="entry name" value="Fibrillin 2"/>
    <property type="match status" value="1"/>
</dbReference>
<proteinExistence type="predicted"/>
<dbReference type="InterPro" id="IPR006026">
    <property type="entry name" value="Peptidase_Metallo"/>
</dbReference>
<dbReference type="GO" id="GO:0008270">
    <property type="term" value="F:zinc ion binding"/>
    <property type="evidence" value="ECO:0007669"/>
    <property type="project" value="UniProtKB-UniRule"/>
</dbReference>
<accession>A0A8S4PNP5</accession>
<evidence type="ECO:0000256" key="1">
    <source>
        <dbReference type="ARBA" id="ARBA00022536"/>
    </source>
</evidence>
<organism evidence="13 14">
    <name type="scientific">Owenia fusiformis</name>
    <name type="common">Polychaete worm</name>
    <dbReference type="NCBI Taxonomy" id="6347"/>
    <lineage>
        <taxon>Eukaryota</taxon>
        <taxon>Metazoa</taxon>
        <taxon>Spiralia</taxon>
        <taxon>Lophotrochozoa</taxon>
        <taxon>Annelida</taxon>
        <taxon>Polychaeta</taxon>
        <taxon>Sedentaria</taxon>
        <taxon>Canalipalpata</taxon>
        <taxon>Sabellida</taxon>
        <taxon>Oweniida</taxon>
        <taxon>Oweniidae</taxon>
        <taxon>Owenia</taxon>
    </lineage>
</organism>
<feature type="domain" description="EGF-like" evidence="11">
    <location>
        <begin position="368"/>
        <end position="406"/>
    </location>
</feature>
<dbReference type="PROSITE" id="PS00010">
    <property type="entry name" value="ASX_HYDROXYL"/>
    <property type="match status" value="1"/>
</dbReference>
<evidence type="ECO:0000256" key="5">
    <source>
        <dbReference type="ARBA" id="ARBA00022833"/>
    </source>
</evidence>
<dbReference type="PROSITE" id="PS50026">
    <property type="entry name" value="EGF_3"/>
    <property type="match status" value="2"/>
</dbReference>
<dbReference type="GO" id="GO:0005509">
    <property type="term" value="F:calcium ion binding"/>
    <property type="evidence" value="ECO:0007669"/>
    <property type="project" value="InterPro"/>
</dbReference>
<dbReference type="EC" id="3.4.24.-" evidence="10"/>
<dbReference type="PROSITE" id="PS01186">
    <property type="entry name" value="EGF_2"/>
    <property type="match status" value="2"/>
</dbReference>
<dbReference type="SUPFAM" id="SSF55486">
    <property type="entry name" value="Metalloproteases ('zincins'), catalytic domain"/>
    <property type="match status" value="1"/>
</dbReference>
<keyword evidence="4" id="KW-0677">Repeat</keyword>
<evidence type="ECO:0000259" key="12">
    <source>
        <dbReference type="PROSITE" id="PS51864"/>
    </source>
</evidence>
<keyword evidence="6 9" id="KW-0482">Metalloprotease</keyword>
<dbReference type="PRINTS" id="PR00480">
    <property type="entry name" value="ASTACIN"/>
</dbReference>
<dbReference type="OrthoDB" id="291007at2759"/>
<dbReference type="EMBL" id="CAIIXF020000009">
    <property type="protein sequence ID" value="CAH1794916.1"/>
    <property type="molecule type" value="Genomic_DNA"/>
</dbReference>
<dbReference type="GO" id="GO:0006508">
    <property type="term" value="P:proteolysis"/>
    <property type="evidence" value="ECO:0007669"/>
    <property type="project" value="UniProtKB-KW"/>
</dbReference>
<evidence type="ECO:0000313" key="13">
    <source>
        <dbReference type="EMBL" id="CAH1794916.1"/>
    </source>
</evidence>
<dbReference type="PANTHER" id="PTHR10127:SF850">
    <property type="entry name" value="METALLOENDOPEPTIDASE"/>
    <property type="match status" value="1"/>
</dbReference>
<dbReference type="InterPro" id="IPR034035">
    <property type="entry name" value="Astacin-like_dom"/>
</dbReference>
<evidence type="ECO:0000313" key="14">
    <source>
        <dbReference type="Proteomes" id="UP000749559"/>
    </source>
</evidence>
<dbReference type="InterPro" id="IPR024079">
    <property type="entry name" value="MetalloPept_cat_dom_sf"/>
</dbReference>
<evidence type="ECO:0000256" key="9">
    <source>
        <dbReference type="PROSITE-ProRule" id="PRU01211"/>
    </source>
</evidence>
<feature type="domain" description="Peptidase M12A" evidence="12">
    <location>
        <begin position="84"/>
        <end position="302"/>
    </location>
</feature>
<evidence type="ECO:0000256" key="7">
    <source>
        <dbReference type="ARBA" id="ARBA00023157"/>
    </source>
</evidence>
<dbReference type="InterPro" id="IPR000152">
    <property type="entry name" value="EGF-type_Asp/Asn_hydroxyl_site"/>
</dbReference>
<dbReference type="GO" id="GO:0004222">
    <property type="term" value="F:metalloendopeptidase activity"/>
    <property type="evidence" value="ECO:0007669"/>
    <property type="project" value="UniProtKB-UniRule"/>
</dbReference>
<feature type="binding site" evidence="9">
    <location>
        <position position="198"/>
    </location>
    <ligand>
        <name>Zn(2+)</name>
        <dbReference type="ChEBI" id="CHEBI:29105"/>
        <note>catalytic</note>
    </ligand>
</feature>
<feature type="non-terminal residue" evidence="13">
    <location>
        <position position="1"/>
    </location>
</feature>
<feature type="domain" description="EGF-like" evidence="11">
    <location>
        <begin position="303"/>
        <end position="343"/>
    </location>
</feature>
<keyword evidence="1 8" id="KW-0245">EGF-like domain</keyword>
<dbReference type="InterPro" id="IPR001881">
    <property type="entry name" value="EGF-like_Ca-bd_dom"/>
</dbReference>
<comment type="caution">
    <text evidence="8">Lacks conserved residue(s) required for the propagation of feature annotation.</text>
</comment>
<dbReference type="Proteomes" id="UP000749559">
    <property type="component" value="Unassembled WGS sequence"/>
</dbReference>
<dbReference type="PROSITE" id="PS01187">
    <property type="entry name" value="EGF_CA"/>
    <property type="match status" value="1"/>
</dbReference>
<dbReference type="AlphaFoldDB" id="A0A8S4PNP5"/>
<evidence type="ECO:0000256" key="10">
    <source>
        <dbReference type="RuleBase" id="RU361183"/>
    </source>
</evidence>
<dbReference type="SMART" id="SM00179">
    <property type="entry name" value="EGF_CA"/>
    <property type="match status" value="2"/>
</dbReference>
<comment type="caution">
    <text evidence="13">The sequence shown here is derived from an EMBL/GenBank/DDBJ whole genome shotgun (WGS) entry which is preliminary data.</text>
</comment>
<evidence type="ECO:0000256" key="8">
    <source>
        <dbReference type="PROSITE-ProRule" id="PRU00076"/>
    </source>
</evidence>
<dbReference type="CDD" id="cd00054">
    <property type="entry name" value="EGF_CA"/>
    <property type="match status" value="1"/>
</dbReference>
<dbReference type="Gene3D" id="3.40.390.10">
    <property type="entry name" value="Collagenase (Catalytic Domain)"/>
    <property type="match status" value="1"/>
</dbReference>
<keyword evidence="7" id="KW-1015">Disulfide bond</keyword>
<dbReference type="Pfam" id="PF01400">
    <property type="entry name" value="Astacin"/>
    <property type="match status" value="1"/>
</dbReference>
<feature type="chain" id="PRO_5035966073" description="Metalloendopeptidase" evidence="10">
    <location>
        <begin position="18"/>
        <end position="420"/>
    </location>
</feature>
<name>A0A8S4PNP5_OWEFU</name>
<dbReference type="InterPro" id="IPR001506">
    <property type="entry name" value="Peptidase_M12A"/>
</dbReference>
<dbReference type="PROSITE" id="PS51864">
    <property type="entry name" value="ASTACIN"/>
    <property type="match status" value="1"/>
</dbReference>
<dbReference type="CDD" id="cd04280">
    <property type="entry name" value="ZnMc_astacin_like"/>
    <property type="match status" value="1"/>
</dbReference>
<dbReference type="Gene3D" id="2.10.25.10">
    <property type="entry name" value="Laminin"/>
    <property type="match status" value="2"/>
</dbReference>
<dbReference type="SMART" id="SM00235">
    <property type="entry name" value="ZnMc"/>
    <property type="match status" value="1"/>
</dbReference>
<keyword evidence="9 10" id="KW-0378">Hydrolase</keyword>
<gene>
    <name evidence="13" type="ORF">OFUS_LOCUS19532</name>
</gene>
<dbReference type="SUPFAM" id="SSF57196">
    <property type="entry name" value="EGF/Laminin"/>
    <property type="match status" value="2"/>
</dbReference>
<dbReference type="SMART" id="SM00181">
    <property type="entry name" value="EGF"/>
    <property type="match status" value="2"/>
</dbReference>
<dbReference type="InterPro" id="IPR024731">
    <property type="entry name" value="NELL2-like_EGF"/>
</dbReference>
<evidence type="ECO:0000256" key="2">
    <source>
        <dbReference type="ARBA" id="ARBA00022723"/>
    </source>
</evidence>
<keyword evidence="3 10" id="KW-0732">Signal</keyword>
<dbReference type="PANTHER" id="PTHR10127">
    <property type="entry name" value="DISCOIDIN, CUB, EGF, LAMININ , AND ZINC METALLOPROTEASE DOMAIN CONTAINING"/>
    <property type="match status" value="1"/>
</dbReference>
<feature type="active site" evidence="9">
    <location>
        <position position="195"/>
    </location>
</feature>
<sequence>MIRLTWFILLGCFLAQARYLGEHSMDEIADADNTDLSEEEERGDDVKLYDQYPEAKSGFFEGDIRLPEKTKRKIGSRKNTRFRNALAEIFWSNSLWPRGRVPYTLDSSYTNEEKKTIKFAMRKIEEETRVGDTNCITFYDWEEKNDTRYKLDIVNAPDDKCSSTVGFTSTMSQSIELASSCINWLPFGYGTAMHELLHSLGLWHEHTRPDRDKFVKILYDNIEPESRTNYVKQMDYEVKHLTKYDYYSIMHYGIKTGSKNLADKTIETMVILDKTVKKDMVGQRTGLTIGDIIELQILYGCKDIDECKPEVQQCSLNAECSNTIGSFTCNCNPGYDGDGIDCTKTDPCEDNNIEDCATIDPKSKIHHQQNGCKLTSCDKNAKCLDKEGKEICTCNDGYSGNGITCKNINECIVDSNICHT</sequence>
<keyword evidence="9 10" id="KW-0645">Protease</keyword>
<reference evidence="13" key="1">
    <citation type="submission" date="2022-03" db="EMBL/GenBank/DDBJ databases">
        <authorList>
            <person name="Martin C."/>
        </authorList>
    </citation>
    <scope>NUCLEOTIDE SEQUENCE</scope>
</reference>
<protein>
    <recommendedName>
        <fullName evidence="10">Metalloendopeptidase</fullName>
        <ecNumber evidence="10">3.4.24.-</ecNumber>
    </recommendedName>
</protein>
<dbReference type="Pfam" id="PF12947">
    <property type="entry name" value="EGF_3"/>
    <property type="match status" value="1"/>
</dbReference>
<keyword evidence="2 9" id="KW-0479">Metal-binding</keyword>
<evidence type="ECO:0000256" key="3">
    <source>
        <dbReference type="ARBA" id="ARBA00022729"/>
    </source>
</evidence>
<evidence type="ECO:0000256" key="6">
    <source>
        <dbReference type="ARBA" id="ARBA00023049"/>
    </source>
</evidence>
<dbReference type="InterPro" id="IPR018097">
    <property type="entry name" value="EGF_Ca-bd_CS"/>
</dbReference>
<dbReference type="InterPro" id="IPR000742">
    <property type="entry name" value="EGF"/>
</dbReference>
<keyword evidence="5 9" id="KW-0862">Zinc</keyword>
<evidence type="ECO:0000259" key="11">
    <source>
        <dbReference type="PROSITE" id="PS50026"/>
    </source>
</evidence>
<feature type="signal peptide" evidence="10">
    <location>
        <begin position="1"/>
        <end position="17"/>
    </location>
</feature>
<keyword evidence="14" id="KW-1185">Reference proteome</keyword>